<dbReference type="EMBL" id="LR586016">
    <property type="protein sequence ID" value="VIP05008.1"/>
    <property type="molecule type" value="Genomic_DNA"/>
</dbReference>
<dbReference type="PROSITE" id="PS50893">
    <property type="entry name" value="ABC_TRANSPORTER_2"/>
    <property type="match status" value="2"/>
</dbReference>
<dbReference type="GO" id="GO:0016887">
    <property type="term" value="F:ATP hydrolysis activity"/>
    <property type="evidence" value="ECO:0007669"/>
    <property type="project" value="InterPro"/>
</dbReference>
<keyword evidence="1" id="KW-0547">Nucleotide-binding</keyword>
<feature type="domain" description="ABC transporter" evidence="3">
    <location>
        <begin position="9"/>
        <end position="255"/>
    </location>
</feature>
<dbReference type="InterPro" id="IPR003593">
    <property type="entry name" value="AAA+_ATPase"/>
</dbReference>
<dbReference type="SUPFAM" id="SSF52540">
    <property type="entry name" value="P-loop containing nucleoside triphosphate hydrolases"/>
    <property type="match status" value="2"/>
</dbReference>
<dbReference type="InterPro" id="IPR027417">
    <property type="entry name" value="P-loop_NTPase"/>
</dbReference>
<dbReference type="InterPro" id="IPR050334">
    <property type="entry name" value="Molybdenum_import_ModC"/>
</dbReference>
<reference evidence="4" key="1">
    <citation type="submission" date="2019-04" db="EMBL/GenBank/DDBJ databases">
        <authorList>
            <consortium name="Science for Life Laboratories"/>
        </authorList>
    </citation>
    <scope>NUCLEOTIDE SEQUENCE</scope>
    <source>
        <strain evidence="4">MBLW1</strain>
    </source>
</reference>
<dbReference type="PANTHER" id="PTHR43514">
    <property type="entry name" value="ABC TRANSPORTER I FAMILY MEMBER 10"/>
    <property type="match status" value="1"/>
</dbReference>
<dbReference type="Proteomes" id="UP000464378">
    <property type="component" value="Chromosome"/>
</dbReference>
<evidence type="ECO:0000256" key="1">
    <source>
        <dbReference type="ARBA" id="ARBA00022741"/>
    </source>
</evidence>
<feature type="domain" description="ABC transporter" evidence="3">
    <location>
        <begin position="265"/>
        <end position="499"/>
    </location>
</feature>
<dbReference type="FunCoup" id="A0A6C2YTF2">
    <property type="interactions" value="87"/>
</dbReference>
<keyword evidence="2" id="KW-0067">ATP-binding</keyword>
<evidence type="ECO:0000313" key="4">
    <source>
        <dbReference type="EMBL" id="VIP05008.1"/>
    </source>
</evidence>
<name>A0A6C2YTF2_9BACT</name>
<dbReference type="RefSeq" id="WP_162660018.1">
    <property type="nucleotide sequence ID" value="NZ_LR593887.1"/>
</dbReference>
<dbReference type="GO" id="GO:0005524">
    <property type="term" value="F:ATP binding"/>
    <property type="evidence" value="ECO:0007669"/>
    <property type="project" value="UniProtKB-KW"/>
</dbReference>
<protein>
    <recommendedName>
        <fullName evidence="3">ABC transporter domain-containing protein</fullName>
    </recommendedName>
</protein>
<dbReference type="Gene3D" id="3.40.50.300">
    <property type="entry name" value="P-loop containing nucleotide triphosphate hydrolases"/>
    <property type="match status" value="2"/>
</dbReference>
<accession>A0A6C2YTF2</accession>
<dbReference type="PANTHER" id="PTHR43514:SF4">
    <property type="entry name" value="ABC TRANSPORTER I FAMILY MEMBER 10"/>
    <property type="match status" value="1"/>
</dbReference>
<proteinExistence type="predicted"/>
<dbReference type="InterPro" id="IPR003439">
    <property type="entry name" value="ABC_transporter-like_ATP-bd"/>
</dbReference>
<organism evidence="4">
    <name type="scientific">Tuwongella immobilis</name>
    <dbReference type="NCBI Taxonomy" id="692036"/>
    <lineage>
        <taxon>Bacteria</taxon>
        <taxon>Pseudomonadati</taxon>
        <taxon>Planctomycetota</taxon>
        <taxon>Planctomycetia</taxon>
        <taxon>Gemmatales</taxon>
        <taxon>Gemmataceae</taxon>
        <taxon>Tuwongella</taxon>
    </lineage>
</organism>
<evidence type="ECO:0000256" key="2">
    <source>
        <dbReference type="ARBA" id="ARBA00022840"/>
    </source>
</evidence>
<keyword evidence="5" id="KW-1185">Reference proteome</keyword>
<dbReference type="KEGG" id="tim:GMBLW1_41850"/>
<evidence type="ECO:0000313" key="5">
    <source>
        <dbReference type="Proteomes" id="UP000464378"/>
    </source>
</evidence>
<dbReference type="AlphaFoldDB" id="A0A6C2YTF2"/>
<dbReference type="EMBL" id="LR593887">
    <property type="protein sequence ID" value="VTS07374.1"/>
    <property type="molecule type" value="Genomic_DNA"/>
</dbReference>
<gene>
    <name evidence="4" type="ORF">GMBLW1_41850</name>
</gene>
<evidence type="ECO:0000259" key="3">
    <source>
        <dbReference type="PROSITE" id="PS50893"/>
    </source>
</evidence>
<dbReference type="InParanoid" id="A0A6C2YTF2"/>
<dbReference type="SMART" id="SM00382">
    <property type="entry name" value="AAA"/>
    <property type="match status" value="2"/>
</dbReference>
<sequence>MSEEAEPLLRLQGVTIARLGTPVGLPRLDWTVHRGEVWAITGPTGSGKSTLLEGLLGRQRILEGTLERGFIDRLRAAGRAIGLSSEVMTLVSFKEESWLFSYQRHYYQQRFHWVEPHDELLLGQFLRSGTKADAAAVEAAAERVGLAGRLEQSLITLSNGQIRRARLARALLTKPEMLLLDDPFMGLDASGRAEIGGLLQGLLADGLPMILVLRPEQIPDWVTHVLWLEHPVRTSAHRPPPTQTEISSHVAWQTGVPESHATPVVELTNVSVTTAGKPILRDITWTAREGERWTILGSNGSGKSTLLSLLYADHPAAYGNSIRLFGRQRGTGESIWQVKAKIGFVSPELHLYFHEPLTAAETVATGFFDVLVYRPTNESQRAEMRHLFEQFGCLDLWDRRFSQLATGEQRLVLLMRALVKRPPLVILDEPFQGLDGTSIERVRNWLDRDLRPNQTLLFTSHYAQEMPTSIDRMLRLDQGRVVEVSSVGTGATTGLAGSAG</sequence>
<dbReference type="Pfam" id="PF00005">
    <property type="entry name" value="ABC_tran"/>
    <property type="match status" value="2"/>
</dbReference>